<proteinExistence type="predicted"/>
<keyword evidence="3" id="KW-1185">Reference proteome</keyword>
<feature type="region of interest" description="Disordered" evidence="1">
    <location>
        <begin position="1"/>
        <end position="30"/>
    </location>
</feature>
<feature type="compositionally biased region" description="Basic and acidic residues" evidence="1">
    <location>
        <begin position="21"/>
        <end position="30"/>
    </location>
</feature>
<sequence>MEKQGRKRMENNIVNANTDTWEDRQRQHAELTRRIQNAQKAKGLEERKAALQLVRQAQADLDSGRTVNHSEDTTRDVEIPESEDVMEEVDATDNVPQRLFTNDDQDISDLELSVNECGDQVELPEDILQLGTVDDAQIASFYVAVKRKIAEVCAAERALADPMNIPDELRPLDRGHWEMYSLEMFWKLNEIPGLVFEYRHADYETRKESRARLVAAGLLIDDNTIQSDIFMHSIYPSSNWNKVLAQEGSFVKGNMGFLIELVFVGRGYLKLRAPKAVIERAIMGSKAPERGDHEMIEFSCIQVLK</sequence>
<reference evidence="2" key="1">
    <citation type="journal article" date="2020" name="Stud. Mycol.">
        <title>101 Dothideomycetes genomes: a test case for predicting lifestyles and emergence of pathogens.</title>
        <authorList>
            <person name="Haridas S."/>
            <person name="Albert R."/>
            <person name="Binder M."/>
            <person name="Bloem J."/>
            <person name="Labutti K."/>
            <person name="Salamov A."/>
            <person name="Andreopoulos B."/>
            <person name="Baker S."/>
            <person name="Barry K."/>
            <person name="Bills G."/>
            <person name="Bluhm B."/>
            <person name="Cannon C."/>
            <person name="Castanera R."/>
            <person name="Culley D."/>
            <person name="Daum C."/>
            <person name="Ezra D."/>
            <person name="Gonzalez J."/>
            <person name="Henrissat B."/>
            <person name="Kuo A."/>
            <person name="Liang C."/>
            <person name="Lipzen A."/>
            <person name="Lutzoni F."/>
            <person name="Magnuson J."/>
            <person name="Mondo S."/>
            <person name="Nolan M."/>
            <person name="Ohm R."/>
            <person name="Pangilinan J."/>
            <person name="Park H.-J."/>
            <person name="Ramirez L."/>
            <person name="Alfaro M."/>
            <person name="Sun H."/>
            <person name="Tritt A."/>
            <person name="Yoshinaga Y."/>
            <person name="Zwiers L.-H."/>
            <person name="Turgeon B."/>
            <person name="Goodwin S."/>
            <person name="Spatafora J."/>
            <person name="Crous P."/>
            <person name="Grigoriev I."/>
        </authorList>
    </citation>
    <scope>NUCLEOTIDE SEQUENCE</scope>
    <source>
        <strain evidence="2">CBS 627.86</strain>
    </source>
</reference>
<evidence type="ECO:0000313" key="3">
    <source>
        <dbReference type="Proteomes" id="UP000799770"/>
    </source>
</evidence>
<feature type="compositionally biased region" description="Basic and acidic residues" evidence="1">
    <location>
        <begin position="1"/>
        <end position="10"/>
    </location>
</feature>
<organism evidence="2 3">
    <name type="scientific">Lophiotrema nucula</name>
    <dbReference type="NCBI Taxonomy" id="690887"/>
    <lineage>
        <taxon>Eukaryota</taxon>
        <taxon>Fungi</taxon>
        <taxon>Dikarya</taxon>
        <taxon>Ascomycota</taxon>
        <taxon>Pezizomycotina</taxon>
        <taxon>Dothideomycetes</taxon>
        <taxon>Pleosporomycetidae</taxon>
        <taxon>Pleosporales</taxon>
        <taxon>Lophiotremataceae</taxon>
        <taxon>Lophiotrema</taxon>
    </lineage>
</organism>
<gene>
    <name evidence="2" type="ORF">BDV96DRAFT_579785</name>
</gene>
<protein>
    <submittedName>
        <fullName evidence="2">Uncharacterized protein</fullName>
    </submittedName>
</protein>
<accession>A0A6A5Z171</accession>
<dbReference type="AlphaFoldDB" id="A0A6A5Z171"/>
<evidence type="ECO:0000256" key="1">
    <source>
        <dbReference type="SAM" id="MobiDB-lite"/>
    </source>
</evidence>
<name>A0A6A5Z171_9PLEO</name>
<dbReference type="EMBL" id="ML977329">
    <property type="protein sequence ID" value="KAF2113130.1"/>
    <property type="molecule type" value="Genomic_DNA"/>
</dbReference>
<dbReference type="Proteomes" id="UP000799770">
    <property type="component" value="Unassembled WGS sequence"/>
</dbReference>
<evidence type="ECO:0000313" key="2">
    <source>
        <dbReference type="EMBL" id="KAF2113130.1"/>
    </source>
</evidence>
<dbReference type="OrthoDB" id="10543724at2759"/>